<keyword evidence="8 15" id="KW-0067">ATP-binding</keyword>
<dbReference type="Pfam" id="PF14843">
    <property type="entry name" value="GF_recep_IV"/>
    <property type="match status" value="1"/>
</dbReference>
<dbReference type="PROSITE" id="PS00109">
    <property type="entry name" value="PROTEIN_KINASE_TYR"/>
    <property type="match status" value="1"/>
</dbReference>
<dbReference type="InterPro" id="IPR006211">
    <property type="entry name" value="Furin-like_Cys-rich_dom"/>
</dbReference>
<evidence type="ECO:0000256" key="9">
    <source>
        <dbReference type="ARBA" id="ARBA00022989"/>
    </source>
</evidence>
<dbReference type="PROSITE" id="PS50011">
    <property type="entry name" value="PROTEIN_KINASE_DOM"/>
    <property type="match status" value="1"/>
</dbReference>
<evidence type="ECO:0000256" key="3">
    <source>
        <dbReference type="ARBA" id="ARBA00022553"/>
    </source>
</evidence>
<evidence type="ECO:0000256" key="2">
    <source>
        <dbReference type="ARBA" id="ARBA00011902"/>
    </source>
</evidence>
<protein>
    <recommendedName>
        <fullName evidence="2">receptor protein-tyrosine kinase</fullName>
        <ecNumber evidence="2">2.7.10.1</ecNumber>
    </recommendedName>
</protein>
<evidence type="ECO:0000256" key="15">
    <source>
        <dbReference type="PROSITE-ProRule" id="PRU10141"/>
    </source>
</evidence>
<dbReference type="InterPro" id="IPR050122">
    <property type="entry name" value="RTK"/>
</dbReference>
<dbReference type="FunFam" id="3.30.200.20:FF:000422">
    <property type="entry name" value="Receptor protein-tyrosine kinase"/>
    <property type="match status" value="1"/>
</dbReference>
<dbReference type="GeneID" id="105330118"/>
<feature type="region of interest" description="Disordered" evidence="16">
    <location>
        <begin position="1471"/>
        <end position="1494"/>
    </location>
</feature>
<keyword evidence="3" id="KW-0597">Phosphoprotein</keyword>
<dbReference type="InterPro" id="IPR011009">
    <property type="entry name" value="Kinase-like_dom_sf"/>
</dbReference>
<keyword evidence="11" id="KW-0829">Tyrosine-protein kinase</keyword>
<keyword evidence="18" id="KW-0732">Signal</keyword>
<dbReference type="Pfam" id="PF01030">
    <property type="entry name" value="Recep_L_domain"/>
    <property type="match status" value="2"/>
</dbReference>
<dbReference type="Pfam" id="PF07714">
    <property type="entry name" value="PK_Tyr_Ser-Thr"/>
    <property type="match status" value="1"/>
</dbReference>
<dbReference type="CDD" id="cd05057">
    <property type="entry name" value="PTKc_EGFR_like"/>
    <property type="match status" value="1"/>
</dbReference>
<feature type="binding site" evidence="15">
    <location>
        <position position="960"/>
    </location>
    <ligand>
        <name>ATP</name>
        <dbReference type="ChEBI" id="CHEBI:30616"/>
    </ligand>
</feature>
<dbReference type="GO" id="GO:0004714">
    <property type="term" value="F:transmembrane receptor protein tyrosine kinase activity"/>
    <property type="evidence" value="ECO:0007669"/>
    <property type="project" value="UniProtKB-EC"/>
</dbReference>
<dbReference type="PRINTS" id="PR00109">
    <property type="entry name" value="TYRKINASE"/>
</dbReference>
<keyword evidence="10 17" id="KW-0472">Membrane</keyword>
<evidence type="ECO:0000256" key="10">
    <source>
        <dbReference type="ARBA" id="ARBA00023136"/>
    </source>
</evidence>
<comment type="catalytic activity">
    <reaction evidence="14">
        <text>L-tyrosyl-[protein] + ATP = O-phospho-L-tyrosyl-[protein] + ADP + H(+)</text>
        <dbReference type="Rhea" id="RHEA:10596"/>
        <dbReference type="Rhea" id="RHEA-COMP:10136"/>
        <dbReference type="Rhea" id="RHEA-COMP:20101"/>
        <dbReference type="ChEBI" id="CHEBI:15378"/>
        <dbReference type="ChEBI" id="CHEBI:30616"/>
        <dbReference type="ChEBI" id="CHEBI:46858"/>
        <dbReference type="ChEBI" id="CHEBI:61978"/>
        <dbReference type="ChEBI" id="CHEBI:456216"/>
        <dbReference type="EC" id="2.7.10.1"/>
    </reaction>
</comment>
<dbReference type="CTD" id="1956"/>
<dbReference type="GO" id="GO:0043235">
    <property type="term" value="C:receptor complex"/>
    <property type="evidence" value="ECO:0007669"/>
    <property type="project" value="TreeGrafter"/>
</dbReference>
<keyword evidence="4" id="KW-0808">Transferase</keyword>
<feature type="transmembrane region" description="Helical" evidence="17">
    <location>
        <begin position="988"/>
        <end position="1008"/>
    </location>
</feature>
<dbReference type="InterPro" id="IPR017441">
    <property type="entry name" value="Protein_kinase_ATP_BS"/>
</dbReference>
<reference evidence="20" key="1">
    <citation type="submission" date="2012-04" db="EMBL/GenBank/DDBJ databases">
        <authorList>
            <person name="Liu B.Z."/>
            <person name="Sun L.L."/>
            <person name="Huan P."/>
            <person name="Wang H.X."/>
        </authorList>
    </citation>
    <scope>NUCLEOTIDE SEQUENCE</scope>
</reference>
<dbReference type="PANTHER" id="PTHR24416">
    <property type="entry name" value="TYROSINE-PROTEIN KINASE RECEPTOR"/>
    <property type="match status" value="1"/>
</dbReference>
<keyword evidence="13" id="KW-0325">Glycoprotein</keyword>
<evidence type="ECO:0000256" key="1">
    <source>
        <dbReference type="ARBA" id="ARBA00004479"/>
    </source>
</evidence>
<feature type="region of interest" description="Disordered" evidence="16">
    <location>
        <begin position="1319"/>
        <end position="1377"/>
    </location>
</feature>
<keyword evidence="5 17" id="KW-0812">Transmembrane</keyword>
<evidence type="ECO:0000256" key="18">
    <source>
        <dbReference type="SAM" id="SignalP"/>
    </source>
</evidence>
<dbReference type="InterPro" id="IPR000494">
    <property type="entry name" value="Rcpt_L-dom"/>
</dbReference>
<dbReference type="FunFam" id="1.10.510.10:FF:000233">
    <property type="entry name" value="receptor tyrosine-protein kinase erbB-3"/>
    <property type="match status" value="1"/>
</dbReference>
<dbReference type="InterPro" id="IPR008266">
    <property type="entry name" value="Tyr_kinase_AS"/>
</dbReference>
<organism evidence="20">
    <name type="scientific">Magallana gigas</name>
    <name type="common">Pacific oyster</name>
    <name type="synonym">Crassostrea gigas</name>
    <dbReference type="NCBI Taxonomy" id="29159"/>
    <lineage>
        <taxon>Eukaryota</taxon>
        <taxon>Metazoa</taxon>
        <taxon>Spiralia</taxon>
        <taxon>Lophotrochozoa</taxon>
        <taxon>Mollusca</taxon>
        <taxon>Bivalvia</taxon>
        <taxon>Autobranchia</taxon>
        <taxon>Pteriomorphia</taxon>
        <taxon>Ostreida</taxon>
        <taxon>Ostreoidea</taxon>
        <taxon>Ostreidae</taxon>
        <taxon>Magallana</taxon>
    </lineage>
</organism>
<keyword evidence="9 17" id="KW-1133">Transmembrane helix</keyword>
<dbReference type="SUPFAM" id="SSF57184">
    <property type="entry name" value="Growth factor receptor domain"/>
    <property type="match status" value="3"/>
</dbReference>
<evidence type="ECO:0000256" key="11">
    <source>
        <dbReference type="ARBA" id="ARBA00023137"/>
    </source>
</evidence>
<feature type="compositionally biased region" description="Basic and acidic residues" evidence="16">
    <location>
        <begin position="1350"/>
        <end position="1361"/>
    </location>
</feature>
<dbReference type="OMA" id="GYYYEWV"/>
<name>A0A059PB47_MAGGI</name>
<evidence type="ECO:0000256" key="12">
    <source>
        <dbReference type="ARBA" id="ARBA00023170"/>
    </source>
</evidence>
<dbReference type="InterPro" id="IPR009030">
    <property type="entry name" value="Growth_fac_rcpt_cys_sf"/>
</dbReference>
<evidence type="ECO:0000256" key="7">
    <source>
        <dbReference type="ARBA" id="ARBA00022777"/>
    </source>
</evidence>
<dbReference type="GO" id="GO:0043066">
    <property type="term" value="P:negative regulation of apoptotic process"/>
    <property type="evidence" value="ECO:0007669"/>
    <property type="project" value="TreeGrafter"/>
</dbReference>
<reference evidence="20" key="2">
    <citation type="journal article" date="2014" name="Mol. Biol. Rep.">
        <title>An EGFR gene of the Pacific oyster Crassostrea gigas functions in wound healing and promotes cell proliferation.</title>
        <authorList>
            <person name="Sun L."/>
            <person name="Huan P."/>
            <person name="Wang H."/>
            <person name="Liu F."/>
            <person name="Liu B."/>
        </authorList>
    </citation>
    <scope>NUCLEOTIDE SEQUENCE</scope>
</reference>
<feature type="region of interest" description="Disordered" evidence="16">
    <location>
        <begin position="1263"/>
        <end position="1301"/>
    </location>
</feature>
<dbReference type="EC" id="2.7.10.1" evidence="2"/>
<dbReference type="Pfam" id="PF00757">
    <property type="entry name" value="Furin-like"/>
    <property type="match status" value="1"/>
</dbReference>
<gene>
    <name evidence="20" type="primary">EGFR</name>
</gene>
<dbReference type="FunFam" id="2.10.220.10:FF:000001">
    <property type="entry name" value="Receptor protein-tyrosine kinase"/>
    <property type="match status" value="1"/>
</dbReference>
<keyword evidence="6 15" id="KW-0547">Nucleotide-binding</keyword>
<evidence type="ECO:0000256" key="17">
    <source>
        <dbReference type="SAM" id="Phobius"/>
    </source>
</evidence>
<evidence type="ECO:0000256" key="14">
    <source>
        <dbReference type="ARBA" id="ARBA00051243"/>
    </source>
</evidence>
<dbReference type="OrthoDB" id="6219513at2759"/>
<evidence type="ECO:0000259" key="19">
    <source>
        <dbReference type="PROSITE" id="PS50011"/>
    </source>
</evidence>
<dbReference type="InterPro" id="IPR036941">
    <property type="entry name" value="Rcpt_L-dom_sf"/>
</dbReference>
<feature type="signal peptide" evidence="18">
    <location>
        <begin position="1"/>
        <end position="22"/>
    </location>
</feature>
<dbReference type="PROSITE" id="PS00107">
    <property type="entry name" value="PROTEIN_KINASE_ATP"/>
    <property type="match status" value="1"/>
</dbReference>
<keyword evidence="12 20" id="KW-0675">Receptor</keyword>
<dbReference type="InterPro" id="IPR000719">
    <property type="entry name" value="Prot_kinase_dom"/>
</dbReference>
<dbReference type="Gene3D" id="2.10.220.10">
    <property type="entry name" value="Hormone Receptor, Insulin-like Growth Factor Receptor 1, Chain A, domain 2"/>
    <property type="match status" value="3"/>
</dbReference>
<feature type="compositionally biased region" description="Basic and acidic residues" evidence="16">
    <location>
        <begin position="1319"/>
        <end position="1337"/>
    </location>
</feature>
<accession>A0A059PB47</accession>
<dbReference type="EMBL" id="JQ973737">
    <property type="protein sequence ID" value="AGA95869.1"/>
    <property type="molecule type" value="mRNA"/>
</dbReference>
<dbReference type="CDD" id="cd00064">
    <property type="entry name" value="FU"/>
    <property type="match status" value="3"/>
</dbReference>
<dbReference type="GO" id="GO:0038127">
    <property type="term" value="P:ERBB signaling pathway"/>
    <property type="evidence" value="ECO:0007669"/>
    <property type="project" value="UniProtKB-ARBA"/>
</dbReference>
<evidence type="ECO:0000256" key="5">
    <source>
        <dbReference type="ARBA" id="ARBA00022692"/>
    </source>
</evidence>
<evidence type="ECO:0000256" key="8">
    <source>
        <dbReference type="ARBA" id="ARBA00022840"/>
    </source>
</evidence>
<dbReference type="Gene3D" id="3.80.20.20">
    <property type="entry name" value="Receptor L-domain"/>
    <property type="match status" value="2"/>
</dbReference>
<dbReference type="SMART" id="SM00219">
    <property type="entry name" value="TyrKc"/>
    <property type="match status" value="1"/>
</dbReference>
<dbReference type="GO" id="GO:0022008">
    <property type="term" value="P:neurogenesis"/>
    <property type="evidence" value="ECO:0007669"/>
    <property type="project" value="TreeGrafter"/>
</dbReference>
<evidence type="ECO:0000256" key="4">
    <source>
        <dbReference type="ARBA" id="ARBA00022679"/>
    </source>
</evidence>
<dbReference type="SUPFAM" id="SSF56112">
    <property type="entry name" value="Protein kinase-like (PK-like)"/>
    <property type="match status" value="1"/>
</dbReference>
<dbReference type="InterPro" id="IPR020635">
    <property type="entry name" value="Tyr_kinase_cat_dom"/>
</dbReference>
<proteinExistence type="evidence at transcript level"/>
<feature type="chain" id="PRO_5001578284" description="receptor protein-tyrosine kinase" evidence="18">
    <location>
        <begin position="23"/>
        <end position="1494"/>
    </location>
</feature>
<dbReference type="GO" id="GO:0008284">
    <property type="term" value="P:positive regulation of cell population proliferation"/>
    <property type="evidence" value="ECO:0007669"/>
    <property type="project" value="TreeGrafter"/>
</dbReference>
<dbReference type="RefSeq" id="NP_001292285.1">
    <property type="nucleotide sequence ID" value="NM_001305356.1"/>
</dbReference>
<dbReference type="SMART" id="SM00261">
    <property type="entry name" value="FU"/>
    <property type="match status" value="7"/>
</dbReference>
<sequence>MGLKNFLIYSLVLLTGLKLTISEFAGNANYEEPEVCRGSSEGVSTSGADDLARYTKLKKRYQNCTYVDGNLEIKFLEQGNETFDLSFLSKIEEVSGYVLITSVVAETIPLTSLKIIRGNQLFNYKNHSYSLFVGVNNQETRGLKELLLTNLSEITRGDVYFVNNDWLCYHDTILWKDIKFNPEYKVRFTSTNSSKTASQLCPPCAPECFKNETKNYHCWGSGPNKCQKLIREICHKSCETGCFGYAISECCHSQCAGGCTGPRSSDCVACKNFYNEGTCVSECPKPRKYNRNTMVSEDNPYGKYAFKSLCLKKCPDYMLVDEQNALCVRKCPENYYPVNNTCVPCDGACPKWCSGIKQDDFLSSRNIDQFENCTVIDGNLKIVQTTFDGDNYTHLEGLKREQLNVFKTVKEITGYLMVQGGNQAMSDLSFLSNLQIIHGRELDIALNAFSAFMTNLNSLELISLRSIKNGKISLFGNKELCFIEGTDFTQLLTVQKNQDQGFKIKDYVQSRDNRPPEDCKRDGDVCHQSCSDEGCWGKGANKCLNCRSFKIDNSSNICIEDCTRAPMLYNAGNKLCKFCDEECLDSCYGEGPGNCTLCKHVTIRGKDNSTTCLNQCPEMFFANENNICLPCSDKCAEGCTGPLDIVGIGGCNTCDLAIETKYERNKTIFRCLSDGTANRCPYNYYVTYISKETSIHLLGSEILMGSSACFHCDEMCDGCFQGSNVHCIKCKYVKQDSACRLSCLNMLYPDENKECQQCHEECRGGCYGPSETQCNACNNFKVYLDKASWTDNHNNCTDPGVSCRQFNCTKTCPSDMTYTIKDPLSDGETTTLCVDESHPEVAARLAQQEDDNKKKTSIILGSVIGGVVLLAAALVLFGYCWCQRAKAQEKTAILTAKMTGYEDEQPLTPTNAKPDMSSIRLIKQSELRRGGIIGSGAFGTVYKGFWIPQDENVKIPVAIKVLSDSTSPCQNKELLEEARVMASVENPCCIRILAVCMTAQMMLITQLMPLGCLLDYVRKHKDNIGSKVLLNWCTQIAKGMAYLEERGIVHRDLAARNVLVQSPGQIKITDFGLAKLLDINEDEYHAAGGKMPIKWLALECIQQRIFTHKSDVWSFGVTVWELFTYGQRPYENVRARDVPDLLEKGERLPQPSICTIDVYMIMIKCWMLDADSRPSFFELTEEFAKMARDPGRYLVISGDVLKKIPDESNTPSAIELITPNTSNNPKVEGDKLMRLPSHSYDKNDLARSLSVAVDGPEEVIEAEDYLQPTPRASVEIPTTPVSSKTPLMPYEASSPSSNAIPMKEIQAPARREKRYGHLESAAKARDQRAQDPSRIRGDSVNSRYSSDPVKVLHTDETDTGHKRPHRNGSAGKANIPNYYTKHSPGFNKMQLPLDEDDYLQPKSSKPRAYADLIDGQDYLNDSSGSVFLDDHLDHNGYPGLNFQNPEYFDDPNLNVPKKQLTNKSYYNDISAVNGGSDEQEPLVLSDEMKPETTV</sequence>
<feature type="transmembrane region" description="Helical" evidence="17">
    <location>
        <begin position="858"/>
        <end position="881"/>
    </location>
</feature>
<dbReference type="SUPFAM" id="SSF52058">
    <property type="entry name" value="L domain-like"/>
    <property type="match status" value="2"/>
</dbReference>
<evidence type="ECO:0000256" key="6">
    <source>
        <dbReference type="ARBA" id="ARBA00022741"/>
    </source>
</evidence>
<dbReference type="PANTHER" id="PTHR24416:SF566">
    <property type="entry name" value="EPIDERMAL GROWTH FACTOR RECEPTOR"/>
    <property type="match status" value="1"/>
</dbReference>
<dbReference type="GO" id="GO:0009925">
    <property type="term" value="C:basal plasma membrane"/>
    <property type="evidence" value="ECO:0007669"/>
    <property type="project" value="TreeGrafter"/>
</dbReference>
<dbReference type="InterPro" id="IPR001245">
    <property type="entry name" value="Ser-Thr/Tyr_kinase_cat_dom"/>
</dbReference>
<comment type="subcellular location">
    <subcellularLocation>
        <location evidence="1">Membrane</location>
        <topology evidence="1">Single-pass type I membrane protein</topology>
    </subcellularLocation>
</comment>
<evidence type="ECO:0000256" key="13">
    <source>
        <dbReference type="ARBA" id="ARBA00023180"/>
    </source>
</evidence>
<dbReference type="KEGG" id="crg:105330118"/>
<dbReference type="InterPro" id="IPR032778">
    <property type="entry name" value="GF_recep_IV"/>
</dbReference>
<dbReference type="Gene3D" id="3.30.200.20">
    <property type="entry name" value="Phosphorylase Kinase, domain 1"/>
    <property type="match status" value="1"/>
</dbReference>
<keyword evidence="7" id="KW-0418">Kinase</keyword>
<dbReference type="GO" id="GO:0005524">
    <property type="term" value="F:ATP binding"/>
    <property type="evidence" value="ECO:0007669"/>
    <property type="project" value="UniProtKB-UniRule"/>
</dbReference>
<feature type="domain" description="Protein kinase" evidence="19">
    <location>
        <begin position="927"/>
        <end position="1184"/>
    </location>
</feature>
<dbReference type="InterPro" id="IPR006212">
    <property type="entry name" value="Furin_repeat"/>
</dbReference>
<evidence type="ECO:0000313" key="20">
    <source>
        <dbReference type="EMBL" id="AGA95869.1"/>
    </source>
</evidence>
<dbReference type="Gene3D" id="1.10.510.10">
    <property type="entry name" value="Transferase(Phosphotransferase) domain 1"/>
    <property type="match status" value="1"/>
</dbReference>
<evidence type="ECO:0000256" key="16">
    <source>
        <dbReference type="SAM" id="MobiDB-lite"/>
    </source>
</evidence>